<keyword evidence="3" id="KW-1185">Reference proteome</keyword>
<protein>
    <submittedName>
        <fullName evidence="2">Prepilin-type N-terminal cleavage/methylation domain-containing protein</fullName>
    </submittedName>
</protein>
<dbReference type="EMBL" id="OBDZ01000031">
    <property type="protein sequence ID" value="SNY43165.1"/>
    <property type="molecule type" value="Genomic_DNA"/>
</dbReference>
<sequence length="152" mass="17748">MIRLRDERGYTLIELMFVIVILGMVTSSLYLVKENIYNTWRFNKLESVLEQELRISLNMVVTNLQQAKFIKTFNNNPASKIAYIDQKGEKRVIYYRAGGGLCLDYDYNIISNKVNSFDLRRVGNLLYITLKIEDKGKEELLKTAIKIRAEQL</sequence>
<dbReference type="AlphaFoldDB" id="A0A285I596"/>
<dbReference type="RefSeq" id="WP_097019170.1">
    <property type="nucleotide sequence ID" value="NZ_OBDZ01000031.1"/>
</dbReference>
<reference evidence="3" key="1">
    <citation type="submission" date="2017-09" db="EMBL/GenBank/DDBJ databases">
        <authorList>
            <person name="Varghese N."/>
            <person name="Submissions S."/>
        </authorList>
    </citation>
    <scope>NUCLEOTIDE SEQUENCE [LARGE SCALE GENOMIC DNA]</scope>
    <source>
        <strain evidence="3">MSL47</strain>
    </source>
</reference>
<dbReference type="NCBIfam" id="TIGR02532">
    <property type="entry name" value="IV_pilin_GFxxxE"/>
    <property type="match status" value="1"/>
</dbReference>
<dbReference type="Pfam" id="PF07963">
    <property type="entry name" value="N_methyl"/>
    <property type="match status" value="1"/>
</dbReference>
<feature type="transmembrane region" description="Helical" evidence="1">
    <location>
        <begin position="12"/>
        <end position="32"/>
    </location>
</feature>
<keyword evidence="1" id="KW-0472">Membrane</keyword>
<organism evidence="2 3">
    <name type="scientific">Orenia metallireducens</name>
    <dbReference type="NCBI Taxonomy" id="1413210"/>
    <lineage>
        <taxon>Bacteria</taxon>
        <taxon>Bacillati</taxon>
        <taxon>Bacillota</taxon>
        <taxon>Clostridia</taxon>
        <taxon>Halanaerobiales</taxon>
        <taxon>Halobacteroidaceae</taxon>
        <taxon>Orenia</taxon>
    </lineage>
</organism>
<evidence type="ECO:0000256" key="1">
    <source>
        <dbReference type="SAM" id="Phobius"/>
    </source>
</evidence>
<name>A0A285I596_9FIRM</name>
<keyword evidence="1" id="KW-1133">Transmembrane helix</keyword>
<dbReference type="InterPro" id="IPR012902">
    <property type="entry name" value="N_methyl_site"/>
</dbReference>
<gene>
    <name evidence="2" type="ORF">SAMN06265827_13123</name>
</gene>
<accession>A0A285I596</accession>
<keyword evidence="1" id="KW-0812">Transmembrane</keyword>
<proteinExistence type="predicted"/>
<dbReference type="PROSITE" id="PS00409">
    <property type="entry name" value="PROKAR_NTER_METHYL"/>
    <property type="match status" value="1"/>
</dbReference>
<dbReference type="InterPro" id="IPR045584">
    <property type="entry name" value="Pilin-like"/>
</dbReference>
<dbReference type="Proteomes" id="UP000219573">
    <property type="component" value="Unassembled WGS sequence"/>
</dbReference>
<dbReference type="OrthoDB" id="1798450at2"/>
<evidence type="ECO:0000313" key="2">
    <source>
        <dbReference type="EMBL" id="SNY43165.1"/>
    </source>
</evidence>
<evidence type="ECO:0000313" key="3">
    <source>
        <dbReference type="Proteomes" id="UP000219573"/>
    </source>
</evidence>
<dbReference type="SUPFAM" id="SSF54523">
    <property type="entry name" value="Pili subunits"/>
    <property type="match status" value="1"/>
</dbReference>